<proteinExistence type="predicted"/>
<sequence length="117" mass="13369">MTSVTFTLGPLSSCTALATPPLSLARRTSPTFSLAAYNRPLLRFLPLICFSISSGKLFHWTLHKKTHHFFFFNSWFDLVAALTAFDCLVPTFCCLFSYWVFLLFVFLIRSIQFLGLD</sequence>
<organism evidence="2">
    <name type="scientific">Opuntia streptacantha</name>
    <name type="common">Prickly pear cactus</name>
    <name type="synonym">Opuntia cardona</name>
    <dbReference type="NCBI Taxonomy" id="393608"/>
    <lineage>
        <taxon>Eukaryota</taxon>
        <taxon>Viridiplantae</taxon>
        <taxon>Streptophyta</taxon>
        <taxon>Embryophyta</taxon>
        <taxon>Tracheophyta</taxon>
        <taxon>Spermatophyta</taxon>
        <taxon>Magnoliopsida</taxon>
        <taxon>eudicotyledons</taxon>
        <taxon>Gunneridae</taxon>
        <taxon>Pentapetalae</taxon>
        <taxon>Caryophyllales</taxon>
        <taxon>Cactineae</taxon>
        <taxon>Cactaceae</taxon>
        <taxon>Opuntioideae</taxon>
        <taxon>Opuntia</taxon>
    </lineage>
</organism>
<evidence type="ECO:0000313" key="2">
    <source>
        <dbReference type="EMBL" id="MBA4615957.1"/>
    </source>
</evidence>
<dbReference type="EMBL" id="GISG01009555">
    <property type="protein sequence ID" value="MBA4615957.1"/>
    <property type="molecule type" value="Transcribed_RNA"/>
</dbReference>
<keyword evidence="1" id="KW-0812">Transmembrane</keyword>
<reference evidence="2" key="2">
    <citation type="submission" date="2020-07" db="EMBL/GenBank/DDBJ databases">
        <authorList>
            <person name="Vera ALvarez R."/>
            <person name="Arias-Moreno D.M."/>
            <person name="Jimenez-Jacinto V."/>
            <person name="Jimenez-Bremont J.F."/>
            <person name="Swaminathan K."/>
            <person name="Moose S.P."/>
            <person name="Guerrero-Gonzalez M.L."/>
            <person name="Marino-Ramirez L."/>
            <person name="Landsman D."/>
            <person name="Rodriguez-Kessler M."/>
            <person name="Delgado-Sanchez P."/>
        </authorList>
    </citation>
    <scope>NUCLEOTIDE SEQUENCE</scope>
    <source>
        <tissue evidence="2">Cladode</tissue>
    </source>
</reference>
<dbReference type="AlphaFoldDB" id="A0A7C8YE21"/>
<reference evidence="2" key="1">
    <citation type="journal article" date="2013" name="J. Plant Res.">
        <title>Effect of fungi and light on seed germination of three Opuntia species from semiarid lands of central Mexico.</title>
        <authorList>
            <person name="Delgado-Sanchez P."/>
            <person name="Jimenez-Bremont J.F."/>
            <person name="Guerrero-Gonzalez Mde L."/>
            <person name="Flores J."/>
        </authorList>
    </citation>
    <scope>NUCLEOTIDE SEQUENCE</scope>
    <source>
        <tissue evidence="2">Cladode</tissue>
    </source>
</reference>
<feature type="transmembrane region" description="Helical" evidence="1">
    <location>
        <begin position="70"/>
        <end position="92"/>
    </location>
</feature>
<name>A0A7C8YE21_OPUST</name>
<protein>
    <submittedName>
        <fullName evidence="2">Uncharacterized protein</fullName>
    </submittedName>
</protein>
<keyword evidence="1" id="KW-1133">Transmembrane helix</keyword>
<accession>A0A7C8YE21</accession>
<keyword evidence="1" id="KW-0472">Membrane</keyword>
<evidence type="ECO:0000256" key="1">
    <source>
        <dbReference type="SAM" id="Phobius"/>
    </source>
</evidence>
<feature type="transmembrane region" description="Helical" evidence="1">
    <location>
        <begin position="41"/>
        <end position="58"/>
    </location>
</feature>